<name>A0ABU5IKG3_9BURK</name>
<keyword evidence="3" id="KW-1185">Reference proteome</keyword>
<reference evidence="2 3" key="1">
    <citation type="submission" date="2023-11" db="EMBL/GenBank/DDBJ databases">
        <title>Draft genome of Azohydromonas lata strain H1 (DSM1123), a polyhydroxyalkanoate producer.</title>
        <authorList>
            <person name="Traversa D."/>
            <person name="D'Addabbo P."/>
            <person name="Pazzani C."/>
            <person name="Manzari C."/>
            <person name="Chiara M."/>
            <person name="Scrascia M."/>
        </authorList>
    </citation>
    <scope>NUCLEOTIDE SEQUENCE [LARGE SCALE GENOMIC DNA]</scope>
    <source>
        <strain evidence="2 3">H1</strain>
    </source>
</reference>
<feature type="transmembrane region" description="Helical" evidence="1">
    <location>
        <begin position="153"/>
        <end position="172"/>
    </location>
</feature>
<organism evidence="2 3">
    <name type="scientific">Azohydromonas lata</name>
    <dbReference type="NCBI Taxonomy" id="45677"/>
    <lineage>
        <taxon>Bacteria</taxon>
        <taxon>Pseudomonadati</taxon>
        <taxon>Pseudomonadota</taxon>
        <taxon>Betaproteobacteria</taxon>
        <taxon>Burkholderiales</taxon>
        <taxon>Sphaerotilaceae</taxon>
        <taxon>Azohydromonas</taxon>
    </lineage>
</organism>
<dbReference type="InterPro" id="IPR053170">
    <property type="entry name" value="Transcription_regulator"/>
</dbReference>
<protein>
    <submittedName>
        <fullName evidence="2">Metal-dependent hydrolase</fullName>
    </submittedName>
</protein>
<accession>A0ABU5IKG3</accession>
<dbReference type="Pfam" id="PF04307">
    <property type="entry name" value="YdjM"/>
    <property type="match status" value="1"/>
</dbReference>
<gene>
    <name evidence="2" type="ORF">SM757_22615</name>
</gene>
<dbReference type="Proteomes" id="UP001293718">
    <property type="component" value="Unassembled WGS sequence"/>
</dbReference>
<evidence type="ECO:0000313" key="3">
    <source>
        <dbReference type="Proteomes" id="UP001293718"/>
    </source>
</evidence>
<dbReference type="RefSeq" id="WP_322467137.1">
    <property type="nucleotide sequence ID" value="NZ_JAXOJX010000043.1"/>
</dbReference>
<dbReference type="EMBL" id="JAXOJX010000043">
    <property type="protein sequence ID" value="MDZ5459376.1"/>
    <property type="molecule type" value="Genomic_DNA"/>
</dbReference>
<dbReference type="PANTHER" id="PTHR40031:SF1">
    <property type="entry name" value="MEMBRANE-BOUND METAL-DEPENDENT HYDROLASE"/>
    <property type="match status" value="1"/>
</dbReference>
<keyword evidence="1" id="KW-0472">Membrane</keyword>
<feature type="transmembrane region" description="Helical" evidence="1">
    <location>
        <begin position="63"/>
        <end position="81"/>
    </location>
</feature>
<feature type="transmembrane region" description="Helical" evidence="1">
    <location>
        <begin position="122"/>
        <end position="146"/>
    </location>
</feature>
<sequence length="334" mass="36676">MDSLTHLALGAAVGVAFMGRRVAPWKAALWGAACNTLPDLDVFIDHGDAVRNMVLHRGHSHSLFWLTLLAPLLALGAQRLMGGSFRRWWLTTWLALVTHPLLDLMTVYGTRLLLPFDDRPHAIGSVFIIDPLVTLPLLAGLAVALLRRRPQALRWNAAGLALAVAYVGWSALAQQQVRDAAIAAAHAQGLAPQRVLVTPAPLTTLLWRVVLVQDGHYHEGFKSLLDDDAPMAFERFDRGAELSPLLMPVEAAQEVRAFSQGFYKLARAGDELLITDLRMGQEPFYAFTFAVARRDADGQVRPQAPVQLSARVDAARGLAWLLPRMLGRPLPPPR</sequence>
<dbReference type="PANTHER" id="PTHR40031">
    <property type="entry name" value="HYPOTHETICAL MEMBRANE SPANNING PROTEIN"/>
    <property type="match status" value="1"/>
</dbReference>
<keyword evidence="1" id="KW-1133">Transmembrane helix</keyword>
<feature type="transmembrane region" description="Helical" evidence="1">
    <location>
        <begin position="88"/>
        <end position="110"/>
    </location>
</feature>
<dbReference type="InterPro" id="IPR007404">
    <property type="entry name" value="YdjM-like"/>
</dbReference>
<keyword evidence="2" id="KW-0378">Hydrolase</keyword>
<comment type="caution">
    <text evidence="2">The sequence shown here is derived from an EMBL/GenBank/DDBJ whole genome shotgun (WGS) entry which is preliminary data.</text>
</comment>
<proteinExistence type="predicted"/>
<evidence type="ECO:0000256" key="1">
    <source>
        <dbReference type="SAM" id="Phobius"/>
    </source>
</evidence>
<evidence type="ECO:0000313" key="2">
    <source>
        <dbReference type="EMBL" id="MDZ5459376.1"/>
    </source>
</evidence>
<dbReference type="GO" id="GO:0016787">
    <property type="term" value="F:hydrolase activity"/>
    <property type="evidence" value="ECO:0007669"/>
    <property type="project" value="UniProtKB-KW"/>
</dbReference>
<keyword evidence="1" id="KW-0812">Transmembrane</keyword>